<dbReference type="GO" id="GO:0000725">
    <property type="term" value="P:recombinational repair"/>
    <property type="evidence" value="ECO:0007669"/>
    <property type="project" value="TreeGrafter"/>
</dbReference>
<evidence type="ECO:0000256" key="4">
    <source>
        <dbReference type="ARBA" id="ARBA00022806"/>
    </source>
</evidence>
<keyword evidence="3 10" id="KW-0378">Hydrolase</keyword>
<dbReference type="GO" id="GO:0016887">
    <property type="term" value="F:ATP hydrolysis activity"/>
    <property type="evidence" value="ECO:0007669"/>
    <property type="project" value="RHEA"/>
</dbReference>
<dbReference type="EC" id="5.6.2.4" evidence="8"/>
<feature type="domain" description="UvrD-like helicase C-terminal" evidence="13">
    <location>
        <begin position="330"/>
        <end position="594"/>
    </location>
</feature>
<keyword evidence="4 10" id="KW-0347">Helicase</keyword>
<evidence type="ECO:0000313" key="14">
    <source>
        <dbReference type="EMBL" id="QGF24414.1"/>
    </source>
</evidence>
<dbReference type="EMBL" id="CP045725">
    <property type="protein sequence ID" value="QGF24414.1"/>
    <property type="molecule type" value="Genomic_DNA"/>
</dbReference>
<dbReference type="Gene3D" id="3.40.50.300">
    <property type="entry name" value="P-loop containing nucleotide triphosphate hydrolases"/>
    <property type="match status" value="2"/>
</dbReference>
<dbReference type="GO" id="GO:0005524">
    <property type="term" value="F:ATP binding"/>
    <property type="evidence" value="ECO:0007669"/>
    <property type="project" value="UniProtKB-UniRule"/>
</dbReference>
<evidence type="ECO:0000259" key="13">
    <source>
        <dbReference type="PROSITE" id="PS51217"/>
    </source>
</evidence>
<evidence type="ECO:0000259" key="12">
    <source>
        <dbReference type="PROSITE" id="PS51198"/>
    </source>
</evidence>
<evidence type="ECO:0000256" key="2">
    <source>
        <dbReference type="ARBA" id="ARBA00022741"/>
    </source>
</evidence>
<accession>A0A5Q2FFX6</accession>
<protein>
    <recommendedName>
        <fullName evidence="8">DNA 3'-5' helicase</fullName>
        <ecNumber evidence="8">5.6.2.4</ecNumber>
    </recommendedName>
</protein>
<feature type="compositionally biased region" description="Basic residues" evidence="11">
    <location>
        <begin position="509"/>
        <end position="524"/>
    </location>
</feature>
<keyword evidence="6" id="KW-0413">Isomerase</keyword>
<dbReference type="GO" id="GO:0005829">
    <property type="term" value="C:cytosol"/>
    <property type="evidence" value="ECO:0007669"/>
    <property type="project" value="TreeGrafter"/>
</dbReference>
<dbReference type="PANTHER" id="PTHR11070">
    <property type="entry name" value="UVRD / RECB / PCRA DNA HELICASE FAMILY MEMBER"/>
    <property type="match status" value="1"/>
</dbReference>
<evidence type="ECO:0000256" key="8">
    <source>
        <dbReference type="ARBA" id="ARBA00034808"/>
    </source>
</evidence>
<evidence type="ECO:0000256" key="9">
    <source>
        <dbReference type="ARBA" id="ARBA00048988"/>
    </source>
</evidence>
<dbReference type="GO" id="GO:0033202">
    <property type="term" value="C:DNA helicase complex"/>
    <property type="evidence" value="ECO:0007669"/>
    <property type="project" value="TreeGrafter"/>
</dbReference>
<dbReference type="GO" id="GO:0043138">
    <property type="term" value="F:3'-5' DNA helicase activity"/>
    <property type="evidence" value="ECO:0007669"/>
    <property type="project" value="UniProtKB-EC"/>
</dbReference>
<dbReference type="InterPro" id="IPR000212">
    <property type="entry name" value="DNA_helicase_UvrD/REP"/>
</dbReference>
<dbReference type="Proteomes" id="UP000386847">
    <property type="component" value="Chromosome"/>
</dbReference>
<evidence type="ECO:0000256" key="1">
    <source>
        <dbReference type="ARBA" id="ARBA00009922"/>
    </source>
</evidence>
<evidence type="ECO:0000313" key="15">
    <source>
        <dbReference type="Proteomes" id="UP000386847"/>
    </source>
</evidence>
<name>A0A5Q2FFX6_9ACTN</name>
<evidence type="ECO:0000256" key="5">
    <source>
        <dbReference type="ARBA" id="ARBA00022840"/>
    </source>
</evidence>
<comment type="catalytic activity">
    <reaction evidence="9">
        <text>ATP + H2O = ADP + phosphate + H(+)</text>
        <dbReference type="Rhea" id="RHEA:13065"/>
        <dbReference type="ChEBI" id="CHEBI:15377"/>
        <dbReference type="ChEBI" id="CHEBI:15378"/>
        <dbReference type="ChEBI" id="CHEBI:30616"/>
        <dbReference type="ChEBI" id="CHEBI:43474"/>
        <dbReference type="ChEBI" id="CHEBI:456216"/>
        <dbReference type="EC" id="5.6.2.4"/>
    </reaction>
</comment>
<organism evidence="14 15">
    <name type="scientific">Raineyella fluvialis</name>
    <dbReference type="NCBI Taxonomy" id="2662261"/>
    <lineage>
        <taxon>Bacteria</taxon>
        <taxon>Bacillati</taxon>
        <taxon>Actinomycetota</taxon>
        <taxon>Actinomycetes</taxon>
        <taxon>Propionibacteriales</taxon>
        <taxon>Propionibacteriaceae</taxon>
        <taxon>Raineyella</taxon>
    </lineage>
</organism>
<evidence type="ECO:0000256" key="7">
    <source>
        <dbReference type="ARBA" id="ARBA00034617"/>
    </source>
</evidence>
<proteinExistence type="inferred from homology"/>
<dbReference type="InterPro" id="IPR013986">
    <property type="entry name" value="DExx_box_DNA_helicase_dom_sf"/>
</dbReference>
<feature type="region of interest" description="Disordered" evidence="11">
    <location>
        <begin position="573"/>
        <end position="594"/>
    </location>
</feature>
<keyword evidence="2 10" id="KW-0547">Nucleotide-binding</keyword>
<evidence type="ECO:0000256" key="3">
    <source>
        <dbReference type="ARBA" id="ARBA00022801"/>
    </source>
</evidence>
<dbReference type="PANTHER" id="PTHR11070:SF59">
    <property type="entry name" value="DNA 3'-5' HELICASE"/>
    <property type="match status" value="1"/>
</dbReference>
<comment type="catalytic activity">
    <reaction evidence="7">
        <text>Couples ATP hydrolysis with the unwinding of duplex DNA by translocating in the 3'-5' direction.</text>
        <dbReference type="EC" id="5.6.2.4"/>
    </reaction>
</comment>
<evidence type="ECO:0000256" key="10">
    <source>
        <dbReference type="PROSITE-ProRule" id="PRU00560"/>
    </source>
</evidence>
<dbReference type="PROSITE" id="PS51198">
    <property type="entry name" value="UVRD_HELICASE_ATP_BIND"/>
    <property type="match status" value="1"/>
</dbReference>
<comment type="similarity">
    <text evidence="1">Belongs to the helicase family. UvrD subfamily.</text>
</comment>
<evidence type="ECO:0000256" key="11">
    <source>
        <dbReference type="SAM" id="MobiDB-lite"/>
    </source>
</evidence>
<sequence>MNRMDGTAGASSIALAEQVAAEDRRLGGVRLLDAGPVLDVDQQVVVDHERGPLLVLGASGTGKTTALVESAVSLVRHRGVPPECVLVLTFSRGATRTLAERIAGRLGEVAAAVPVLSVHGLCHALWAEAHRTDPWRVLTAPEQELRLREVLEGSAEPWPEDLREAVGTRVFTRELRDLVARARQLGLDPADVADFGEQDGRPAWVRAAHLFEEYLDVLDAERVLDYDELVHRVRIMLADPRSGDPLRSRWDHVLVDDLQDAVPAHAALLRDLVPPSSSAGLVVTADPDRAVYSFRGADGGVVARFGTDHAGPGGEPAAVHVLGTDHRGAPVVSRSVHGLTAAMARPFGLPDWRAPRPGRVRDGAARLVLCADAREEATAVAATLLAAHAERGIAWHRMAVVVRSRGPEEALLRRRLGRAGVPIAVPDDTPLVDEPAVRVLLEVLETALGPDEVGAEELDRLALSPLGGVDPMELRRHRKFLGASDRDRAEGGLARVRRRLDAVQGPSRRPGRRSRRVAARRRCCGRPGRPQTGRSASGRPRSVVAARPSGPIATWTRWWPCSTWPVVAARVGAVPPPQTSSRRSAIRRSRPMHG</sequence>
<feature type="compositionally biased region" description="Basic residues" evidence="11">
    <location>
        <begin position="584"/>
        <end position="594"/>
    </location>
</feature>
<keyword evidence="15" id="KW-1185">Reference proteome</keyword>
<dbReference type="Pfam" id="PF00580">
    <property type="entry name" value="UvrD-helicase"/>
    <property type="match status" value="1"/>
</dbReference>
<dbReference type="GO" id="GO:0003677">
    <property type="term" value="F:DNA binding"/>
    <property type="evidence" value="ECO:0007669"/>
    <property type="project" value="InterPro"/>
</dbReference>
<gene>
    <name evidence="14" type="ORF">Rai3103_12975</name>
</gene>
<evidence type="ECO:0000256" key="6">
    <source>
        <dbReference type="ARBA" id="ARBA00023235"/>
    </source>
</evidence>
<dbReference type="AlphaFoldDB" id="A0A5Q2FFX6"/>
<feature type="binding site" evidence="10">
    <location>
        <begin position="57"/>
        <end position="64"/>
    </location>
    <ligand>
        <name>ATP</name>
        <dbReference type="ChEBI" id="CHEBI:30616"/>
    </ligand>
</feature>
<feature type="region of interest" description="Disordered" evidence="11">
    <location>
        <begin position="502"/>
        <end position="547"/>
    </location>
</feature>
<dbReference type="Gene3D" id="1.10.486.10">
    <property type="entry name" value="PCRA, domain 4"/>
    <property type="match status" value="1"/>
</dbReference>
<feature type="domain" description="UvrD-like helicase ATP-binding" evidence="12">
    <location>
        <begin position="36"/>
        <end position="329"/>
    </location>
</feature>
<dbReference type="InterPro" id="IPR014017">
    <property type="entry name" value="DNA_helicase_UvrD-like_C"/>
</dbReference>
<keyword evidence="5 10" id="KW-0067">ATP-binding</keyword>
<dbReference type="PROSITE" id="PS51217">
    <property type="entry name" value="UVRD_HELICASE_CTER"/>
    <property type="match status" value="1"/>
</dbReference>
<dbReference type="InterPro" id="IPR014016">
    <property type="entry name" value="UvrD-like_ATP-bd"/>
</dbReference>
<dbReference type="InterPro" id="IPR027417">
    <property type="entry name" value="P-loop_NTPase"/>
</dbReference>
<dbReference type="SUPFAM" id="SSF52540">
    <property type="entry name" value="P-loop containing nucleoside triphosphate hydrolases"/>
    <property type="match status" value="1"/>
</dbReference>
<dbReference type="KEGG" id="rain:Rai3103_12975"/>
<dbReference type="Gene3D" id="1.10.10.160">
    <property type="match status" value="1"/>
</dbReference>
<reference evidence="14 15" key="1">
    <citation type="submission" date="2019-10" db="EMBL/GenBank/DDBJ databases">
        <title>Genomic analysis of Raineyella sp. CBA3103.</title>
        <authorList>
            <person name="Roh S.W."/>
        </authorList>
    </citation>
    <scope>NUCLEOTIDE SEQUENCE [LARGE SCALE GENOMIC DNA]</scope>
    <source>
        <strain evidence="14 15">CBA3103</strain>
    </source>
</reference>